<dbReference type="SMART" id="SM00086">
    <property type="entry name" value="PAC"/>
    <property type="match status" value="2"/>
</dbReference>
<organism evidence="6 7">
    <name type="scientific">Candidatus Thiodiazotropha endoloripes</name>
    <dbReference type="NCBI Taxonomy" id="1818881"/>
    <lineage>
        <taxon>Bacteria</taxon>
        <taxon>Pseudomonadati</taxon>
        <taxon>Pseudomonadota</taxon>
        <taxon>Gammaproteobacteria</taxon>
        <taxon>Chromatiales</taxon>
        <taxon>Sedimenticolaceae</taxon>
        <taxon>Candidatus Thiodiazotropha</taxon>
    </lineage>
</organism>
<dbReference type="InterPro" id="IPR029787">
    <property type="entry name" value="Nucleotide_cyclase"/>
</dbReference>
<dbReference type="Gene3D" id="3.30.450.20">
    <property type="entry name" value="PAS domain"/>
    <property type="match status" value="2"/>
</dbReference>
<dbReference type="EMBL" id="LVJZ01000003">
    <property type="protein sequence ID" value="ODB96195.1"/>
    <property type="molecule type" value="Genomic_DNA"/>
</dbReference>
<reference evidence="6 7" key="1">
    <citation type="submission" date="2016-03" db="EMBL/GenBank/DDBJ databases">
        <title>Chemosynthetic sulphur-oxidizing symbionts of marine invertebrate animals are capable of nitrogen fixation.</title>
        <authorList>
            <person name="Petersen J.M."/>
            <person name="Kemper A."/>
            <person name="Gruber-Vodicka H."/>
            <person name="Cardini U."/>
            <person name="Geest Mvander."/>
            <person name="Kleiner M."/>
            <person name="Bulgheresi S."/>
            <person name="Fussmann M."/>
            <person name="Herbold C."/>
            <person name="Seah B.K.B."/>
            <person name="Antony C.Paul."/>
            <person name="Liu D."/>
            <person name="Belitz A."/>
            <person name="Weber M."/>
        </authorList>
    </citation>
    <scope>NUCLEOTIDE SEQUENCE [LARGE SCALE GENOMIC DNA]</scope>
    <source>
        <strain evidence="6">G_D</strain>
    </source>
</reference>
<evidence type="ECO:0000313" key="6">
    <source>
        <dbReference type="EMBL" id="ODB96195.1"/>
    </source>
</evidence>
<dbReference type="GO" id="GO:0003824">
    <property type="term" value="F:catalytic activity"/>
    <property type="evidence" value="ECO:0007669"/>
    <property type="project" value="UniProtKB-ARBA"/>
</dbReference>
<dbReference type="InterPro" id="IPR000160">
    <property type="entry name" value="GGDEF_dom"/>
</dbReference>
<dbReference type="NCBIfam" id="TIGR00229">
    <property type="entry name" value="sensory_box"/>
    <property type="match status" value="2"/>
</dbReference>
<feature type="domain" description="PAS" evidence="3">
    <location>
        <begin position="356"/>
        <end position="417"/>
    </location>
</feature>
<dbReference type="SUPFAM" id="SSF55785">
    <property type="entry name" value="PYP-like sensor domain (PAS domain)"/>
    <property type="match status" value="2"/>
</dbReference>
<dbReference type="InterPro" id="IPR000700">
    <property type="entry name" value="PAS-assoc_C"/>
</dbReference>
<accession>A0A1E2UNR1</accession>
<dbReference type="Proteomes" id="UP000094849">
    <property type="component" value="Unassembled WGS sequence"/>
</dbReference>
<dbReference type="PROSITE" id="PS50113">
    <property type="entry name" value="PAC"/>
    <property type="match status" value="1"/>
</dbReference>
<comment type="caution">
    <text evidence="6">The sequence shown here is derived from an EMBL/GenBank/DDBJ whole genome shotgun (WGS) entry which is preliminary data.</text>
</comment>
<gene>
    <name evidence="6" type="ORF">A3196_05095</name>
</gene>
<dbReference type="SUPFAM" id="SSF55073">
    <property type="entry name" value="Nucleotide cyclase"/>
    <property type="match status" value="1"/>
</dbReference>
<comment type="cofactor">
    <cofactor evidence="1">
        <name>Mg(2+)</name>
        <dbReference type="ChEBI" id="CHEBI:18420"/>
    </cofactor>
</comment>
<keyword evidence="2" id="KW-1133">Transmembrane helix</keyword>
<dbReference type="CDD" id="cd01949">
    <property type="entry name" value="GGDEF"/>
    <property type="match status" value="1"/>
</dbReference>
<evidence type="ECO:0000256" key="2">
    <source>
        <dbReference type="SAM" id="Phobius"/>
    </source>
</evidence>
<dbReference type="AlphaFoldDB" id="A0A1E2UNR1"/>
<evidence type="ECO:0000259" key="3">
    <source>
        <dbReference type="PROSITE" id="PS50112"/>
    </source>
</evidence>
<dbReference type="STRING" id="1818881.A3196_05095"/>
<feature type="transmembrane region" description="Helical" evidence="2">
    <location>
        <begin position="20"/>
        <end position="38"/>
    </location>
</feature>
<dbReference type="PANTHER" id="PTHR46663:SF3">
    <property type="entry name" value="SLL0267 PROTEIN"/>
    <property type="match status" value="1"/>
</dbReference>
<dbReference type="NCBIfam" id="TIGR00254">
    <property type="entry name" value="GGDEF"/>
    <property type="match status" value="1"/>
</dbReference>
<feature type="domain" description="GGDEF" evidence="5">
    <location>
        <begin position="516"/>
        <end position="648"/>
    </location>
</feature>
<feature type="domain" description="PAS" evidence="3">
    <location>
        <begin position="235"/>
        <end position="286"/>
    </location>
</feature>
<dbReference type="InterPro" id="IPR052163">
    <property type="entry name" value="DGC-Regulatory_Protein"/>
</dbReference>
<name>A0A1E2UNR1_9GAMM</name>
<dbReference type="SMART" id="SM00091">
    <property type="entry name" value="PAS"/>
    <property type="match status" value="2"/>
</dbReference>
<dbReference type="Pfam" id="PF13426">
    <property type="entry name" value="PAS_9"/>
    <property type="match status" value="2"/>
</dbReference>
<evidence type="ECO:0000259" key="5">
    <source>
        <dbReference type="PROSITE" id="PS50887"/>
    </source>
</evidence>
<dbReference type="InterPro" id="IPR001610">
    <property type="entry name" value="PAC"/>
</dbReference>
<dbReference type="Pfam" id="PF00990">
    <property type="entry name" value="GGDEF"/>
    <property type="match status" value="1"/>
</dbReference>
<dbReference type="SMART" id="SM00267">
    <property type="entry name" value="GGDEF"/>
    <property type="match status" value="1"/>
</dbReference>
<dbReference type="PROSITE" id="PS50887">
    <property type="entry name" value="GGDEF"/>
    <property type="match status" value="1"/>
</dbReference>
<dbReference type="CDD" id="cd00130">
    <property type="entry name" value="PAS"/>
    <property type="match status" value="2"/>
</dbReference>
<protein>
    <recommendedName>
        <fullName evidence="8">Diguanylate cyclase</fullName>
    </recommendedName>
</protein>
<evidence type="ECO:0008006" key="8">
    <source>
        <dbReference type="Google" id="ProtNLM"/>
    </source>
</evidence>
<dbReference type="PROSITE" id="PS50112">
    <property type="entry name" value="PAS"/>
    <property type="match status" value="2"/>
</dbReference>
<evidence type="ECO:0000256" key="1">
    <source>
        <dbReference type="ARBA" id="ARBA00001946"/>
    </source>
</evidence>
<evidence type="ECO:0000313" key="7">
    <source>
        <dbReference type="Proteomes" id="UP000094849"/>
    </source>
</evidence>
<sequence>MGCQVSEIWANLIAAWRVPFIRYGLLVSVSAVLAFPVLSSQYLQPKFSELLITVVERNAKLSAGHMRNMLNLGNNPIAPDVVDPMFEHHIKMLEADYLLWKAKLFNADGLTVYSTAAKDIGNYNKYSYFHEKVAVGETYSKLVTKQTMSMEGETVPRDVVEIYVPMMNGREFLGAFELYYDITDDNRALLTLIRHGKSLSHGLSLFILILLLIVATRAGFDVRRRQQFQDQLAEKELRLRAMSESAQDAIITTNQQGKIESWNPAATRIFGYLEGDALERTIYDLVRATGNHQERDQSLIGFMKNETQIGDGVIEQIGIDRQGNEFPLEMSIASMPLQNQKHSVCVIRDVTERKKSEEQLRLSHQVMACATEGIMITDQQENIVSVNNAFTEITGYSAEEVIGEKPTLLRSGKHPGDFYQSMWSEIKTKGFWQGEIWNRKKDGAVFVEWLGISAVLDQNGDLSNYVGIFTEITQRKNQQVELERLAFYDPLTGLANRLLLQDRLEQSCSYARRNDSMVAVLFIDLDKFKLVNDSFGHEVGDLLLQEVAKRISAVVREGDTVARLGGDEFVVVLRDLNDVDAVNSVADKIINAVNQPIQIQGNQCSVDASVGVSLYPDHQQVSDLLKHADIAMYKAKRHHDKRVCFSESLEMTE</sequence>
<keyword evidence="2" id="KW-0812">Transmembrane</keyword>
<dbReference type="InterPro" id="IPR035965">
    <property type="entry name" value="PAS-like_dom_sf"/>
</dbReference>
<dbReference type="PANTHER" id="PTHR46663">
    <property type="entry name" value="DIGUANYLATE CYCLASE DGCT-RELATED"/>
    <property type="match status" value="1"/>
</dbReference>
<keyword evidence="2" id="KW-0472">Membrane</keyword>
<dbReference type="FunFam" id="3.30.70.270:FF:000001">
    <property type="entry name" value="Diguanylate cyclase domain protein"/>
    <property type="match status" value="1"/>
</dbReference>
<dbReference type="InterPro" id="IPR043128">
    <property type="entry name" value="Rev_trsase/Diguanyl_cyclase"/>
</dbReference>
<evidence type="ECO:0000259" key="4">
    <source>
        <dbReference type="PROSITE" id="PS50113"/>
    </source>
</evidence>
<dbReference type="InterPro" id="IPR000014">
    <property type="entry name" value="PAS"/>
</dbReference>
<proteinExistence type="predicted"/>
<feature type="domain" description="PAC" evidence="4">
    <location>
        <begin position="432"/>
        <end position="484"/>
    </location>
</feature>
<dbReference type="Gene3D" id="3.30.70.270">
    <property type="match status" value="1"/>
</dbReference>
<keyword evidence="7" id="KW-1185">Reference proteome</keyword>